<reference evidence="3" key="1">
    <citation type="submission" date="2018-11" db="EMBL/GenBank/DDBJ databases">
        <title>Complete genome sequence of Paenibacillus sp. ML311-T8.</title>
        <authorList>
            <person name="Nam Y.-D."/>
            <person name="Kang J."/>
            <person name="Chung W.-H."/>
            <person name="Park Y.S."/>
        </authorList>
    </citation>
    <scope>NUCLEOTIDE SEQUENCE [LARGE SCALE GENOMIC DNA]</scope>
    <source>
        <strain evidence="3">ML311-T8</strain>
    </source>
</reference>
<dbReference type="Proteomes" id="UP000426246">
    <property type="component" value="Chromosome"/>
</dbReference>
<accession>A0A6B8RRF0</accession>
<dbReference type="KEGG" id="ppsc:EHS13_24635"/>
<dbReference type="EMBL" id="CP034235">
    <property type="protein sequence ID" value="QGQ97848.1"/>
    <property type="molecule type" value="Genomic_DNA"/>
</dbReference>
<sequence>MEKSKSVMKKKVYLFHVDVLLEGYNKAMAQEALQALLRSDKVKFVQMESDTPEAGQIEEQKPKKKETAKPTEVKPDENKKQEIKPINDAGYRHIINQIEEFKKNNTLIRLSIVKEKGVKLSVPCRVLNYDDTSKYVTIYHVDEKKVYQYSLNEIDDLVVG</sequence>
<dbReference type="OrthoDB" id="2655795at2"/>
<name>A0A6B8RRF0_9BACL</name>
<evidence type="ECO:0000256" key="1">
    <source>
        <dbReference type="SAM" id="MobiDB-lite"/>
    </source>
</evidence>
<dbReference type="AlphaFoldDB" id="A0A6B8RRF0"/>
<evidence type="ECO:0000313" key="3">
    <source>
        <dbReference type="Proteomes" id="UP000426246"/>
    </source>
</evidence>
<proteinExistence type="predicted"/>
<feature type="region of interest" description="Disordered" evidence="1">
    <location>
        <begin position="49"/>
        <end position="82"/>
    </location>
</feature>
<evidence type="ECO:0000313" key="2">
    <source>
        <dbReference type="EMBL" id="QGQ97848.1"/>
    </source>
</evidence>
<organism evidence="2 3">
    <name type="scientific">Paenibacillus psychroresistens</name>
    <dbReference type="NCBI Taxonomy" id="1778678"/>
    <lineage>
        <taxon>Bacteria</taxon>
        <taxon>Bacillati</taxon>
        <taxon>Bacillota</taxon>
        <taxon>Bacilli</taxon>
        <taxon>Bacillales</taxon>
        <taxon>Paenibacillaceae</taxon>
        <taxon>Paenibacillus</taxon>
    </lineage>
</organism>
<keyword evidence="3" id="KW-1185">Reference proteome</keyword>
<dbReference type="RefSeq" id="WP_155702949.1">
    <property type="nucleotide sequence ID" value="NZ_CP034235.1"/>
</dbReference>
<protein>
    <submittedName>
        <fullName evidence="2">Uncharacterized protein</fullName>
    </submittedName>
</protein>
<gene>
    <name evidence="2" type="ORF">EHS13_24635</name>
</gene>
<feature type="compositionally biased region" description="Basic and acidic residues" evidence="1">
    <location>
        <begin position="58"/>
        <end position="82"/>
    </location>
</feature>